<accession>A0A397S1Q4</accession>
<dbReference type="CDD" id="cd00161">
    <property type="entry name" value="beta-trefoil_Ricin-like"/>
    <property type="match status" value="1"/>
</dbReference>
<proteinExistence type="predicted"/>
<name>A0A397S1Q4_9GLOM</name>
<evidence type="ECO:0000313" key="1">
    <source>
        <dbReference type="EMBL" id="RIA79888.1"/>
    </source>
</evidence>
<sequence>MTYYWIVAQHSGKVLEVKGGSVDNCAKVIQTPRNQKMSLTLGIHTVLKWDTQNQGLPADPTCFSKDYFKVLKNTLQQCIPFIIFYNLTSKQFLDKLFPYRKILPKEFLDNDSKTSDKSKPHIPENINSKIIDSKIITFQHAETISKWINRLKITDTLTSSYEFKLLFHGSHDDD</sequence>
<comment type="caution">
    <text evidence="1">The sequence shown here is derived from an EMBL/GenBank/DDBJ whole genome shotgun (WGS) entry which is preliminary data.</text>
</comment>
<reference evidence="1 2" key="1">
    <citation type="submission" date="2018-06" db="EMBL/GenBank/DDBJ databases">
        <title>Comparative genomics reveals the genomic features of Rhizophagus irregularis, R. cerebriforme, R. diaphanum and Gigaspora rosea, and their symbiotic lifestyle signature.</title>
        <authorList>
            <person name="Morin E."/>
            <person name="San Clemente H."/>
            <person name="Chen E.C.H."/>
            <person name="De La Providencia I."/>
            <person name="Hainaut M."/>
            <person name="Kuo A."/>
            <person name="Kohler A."/>
            <person name="Murat C."/>
            <person name="Tang N."/>
            <person name="Roy S."/>
            <person name="Loubradou J."/>
            <person name="Henrissat B."/>
            <person name="Grigoriev I.V."/>
            <person name="Corradi N."/>
            <person name="Roux C."/>
            <person name="Martin F.M."/>
        </authorList>
    </citation>
    <scope>NUCLEOTIDE SEQUENCE [LARGE SCALE GENOMIC DNA]</scope>
    <source>
        <strain evidence="1 2">DAOM 227022</strain>
    </source>
</reference>
<protein>
    <submittedName>
        <fullName evidence="1">Uncharacterized protein</fullName>
    </submittedName>
</protein>
<evidence type="ECO:0000313" key="2">
    <source>
        <dbReference type="Proteomes" id="UP000265703"/>
    </source>
</evidence>
<gene>
    <name evidence="1" type="ORF">C1645_839704</name>
</gene>
<dbReference type="Proteomes" id="UP000265703">
    <property type="component" value="Unassembled WGS sequence"/>
</dbReference>
<dbReference type="Gene3D" id="2.80.10.50">
    <property type="match status" value="1"/>
</dbReference>
<dbReference type="AlphaFoldDB" id="A0A397S1Q4"/>
<organism evidence="1 2">
    <name type="scientific">Glomus cerebriforme</name>
    <dbReference type="NCBI Taxonomy" id="658196"/>
    <lineage>
        <taxon>Eukaryota</taxon>
        <taxon>Fungi</taxon>
        <taxon>Fungi incertae sedis</taxon>
        <taxon>Mucoromycota</taxon>
        <taxon>Glomeromycotina</taxon>
        <taxon>Glomeromycetes</taxon>
        <taxon>Glomerales</taxon>
        <taxon>Glomeraceae</taxon>
        <taxon>Glomus</taxon>
    </lineage>
</organism>
<dbReference type="EMBL" id="QKYT01001108">
    <property type="protein sequence ID" value="RIA79888.1"/>
    <property type="molecule type" value="Genomic_DNA"/>
</dbReference>
<dbReference type="OrthoDB" id="2492702at2759"/>
<keyword evidence="2" id="KW-1185">Reference proteome</keyword>